<evidence type="ECO:0000313" key="6">
    <source>
        <dbReference type="Proteomes" id="UP000218731"/>
    </source>
</evidence>
<evidence type="ECO:0000256" key="1">
    <source>
        <dbReference type="SAM" id="MobiDB-lite"/>
    </source>
</evidence>
<evidence type="ECO:0000313" key="4">
    <source>
        <dbReference type="EMBL" id="QOD00794.1"/>
    </source>
</evidence>
<proteinExistence type="predicted"/>
<dbReference type="EMBL" id="AP015029">
    <property type="protein sequence ID" value="BAW24400.1"/>
    <property type="molecule type" value="Genomic_DNA"/>
</dbReference>
<dbReference type="Proteomes" id="UP000076857">
    <property type="component" value="Chromosome"/>
</dbReference>
<reference evidence="3 5" key="2">
    <citation type="submission" date="2016-04" db="EMBL/GenBank/DDBJ databases">
        <authorList>
            <person name="Qiu J."/>
        </authorList>
    </citation>
    <scope>NUCLEOTIDE SEQUENCE [LARGE SCALE GENOMIC DNA]</scope>
    <source>
        <strain evidence="3 5">JQ581</strain>
    </source>
</reference>
<reference evidence="3 5" key="3">
    <citation type="submission" date="2020-04" db="EMBL/GenBank/DDBJ databases">
        <title>Complete genome sequence of Pseudomonas putida strain JQ581.</title>
        <authorList>
            <person name="Mu Y."/>
        </authorList>
    </citation>
    <scope>NUCLEOTIDE SEQUENCE [LARGE SCALE GENOMIC DNA]</scope>
    <source>
        <strain evidence="3 5">JQ581</strain>
    </source>
</reference>
<reference evidence="4 7" key="4">
    <citation type="submission" date="2020-09" db="EMBL/GenBank/DDBJ databases">
        <title>Co-existence of a novel multidrug-resistance efflux pump with carbapenem resistance gene blaVIM-2 in one megaplasmid in Pseudomonas putida.</title>
        <authorList>
            <person name="Peng K."/>
            <person name="Li R."/>
        </authorList>
    </citation>
    <scope>NUCLEOTIDE SEQUENCE [LARGE SCALE GENOMIC DNA]</scope>
    <source>
        <strain evidence="4 7">ZXPA-20</strain>
    </source>
</reference>
<gene>
    <name evidence="3" type="ORF">A3L25_020305</name>
    <name evidence="4" type="ORF">ID616_14365</name>
    <name evidence="2" type="ORF">KF715C_ch38270</name>
</gene>
<name>A0A1L7NG10_PSEPU</name>
<sequence length="52" mass="5614">MQPKTEGSAEKWPSDVPFINDPEKPTSPPLNDADATEAAEAEEDIQDDGESI</sequence>
<feature type="compositionally biased region" description="Acidic residues" evidence="1">
    <location>
        <begin position="34"/>
        <end position="52"/>
    </location>
</feature>
<dbReference type="EMBL" id="CP050951">
    <property type="protein sequence ID" value="QJQ11648.1"/>
    <property type="molecule type" value="Genomic_DNA"/>
</dbReference>
<dbReference type="Proteomes" id="UP000516786">
    <property type="component" value="Chromosome"/>
</dbReference>
<dbReference type="RefSeq" id="WP_169725146.1">
    <property type="nucleotide sequence ID" value="NZ_AP015029.1"/>
</dbReference>
<organism evidence="2 6">
    <name type="scientific">Pseudomonas putida</name>
    <name type="common">Arthrobacter siderocapsulatus</name>
    <dbReference type="NCBI Taxonomy" id="303"/>
    <lineage>
        <taxon>Bacteria</taxon>
        <taxon>Pseudomonadati</taxon>
        <taxon>Pseudomonadota</taxon>
        <taxon>Gammaproteobacteria</taxon>
        <taxon>Pseudomonadales</taxon>
        <taxon>Pseudomonadaceae</taxon>
        <taxon>Pseudomonas</taxon>
    </lineage>
</organism>
<evidence type="ECO:0000313" key="3">
    <source>
        <dbReference type="EMBL" id="QJQ11648.1"/>
    </source>
</evidence>
<accession>A0A1L7NG10</accession>
<dbReference type="EMBL" id="CP061723">
    <property type="protein sequence ID" value="QOD00794.1"/>
    <property type="molecule type" value="Genomic_DNA"/>
</dbReference>
<dbReference type="Proteomes" id="UP000218731">
    <property type="component" value="Chromosome 1"/>
</dbReference>
<protein>
    <submittedName>
        <fullName evidence="2">Uncharacterized protein</fullName>
    </submittedName>
</protein>
<evidence type="ECO:0000313" key="2">
    <source>
        <dbReference type="EMBL" id="BAW24400.1"/>
    </source>
</evidence>
<reference evidence="2 6" key="1">
    <citation type="submission" date="2015-11" db="EMBL/GenBank/DDBJ databases">
        <title>Complete genome sequencing of a biphenyl-degrading bacterium, Pseudomonas putida KF715 (=NBRC110667).</title>
        <authorList>
            <person name="Suenaga H."/>
            <person name="Fujihara N."/>
            <person name="Watanabe T."/>
            <person name="Hirose J."/>
            <person name="Kimura N."/>
            <person name="Yamazoe A."/>
            <person name="Hosoyama A."/>
            <person name="Shimodaira J."/>
            <person name="Furukawa K."/>
        </authorList>
    </citation>
    <scope>NUCLEOTIDE SEQUENCE [LARGE SCALE GENOMIC DNA]</scope>
    <source>
        <strain evidence="2 6">KF715</strain>
    </source>
</reference>
<evidence type="ECO:0000313" key="7">
    <source>
        <dbReference type="Proteomes" id="UP000516786"/>
    </source>
</evidence>
<dbReference type="AlphaFoldDB" id="A0A1L7NG10"/>
<feature type="region of interest" description="Disordered" evidence="1">
    <location>
        <begin position="1"/>
        <end position="52"/>
    </location>
</feature>
<evidence type="ECO:0000313" key="5">
    <source>
        <dbReference type="Proteomes" id="UP000076857"/>
    </source>
</evidence>